<evidence type="ECO:0000256" key="4">
    <source>
        <dbReference type="ARBA" id="ARBA00022989"/>
    </source>
</evidence>
<comment type="subcellular location">
    <subcellularLocation>
        <location evidence="1">Membrane</location>
        <topology evidence="1">Multi-pass membrane protein</topology>
    </subcellularLocation>
</comment>
<evidence type="ECO:0000256" key="6">
    <source>
        <dbReference type="SAM" id="MobiDB-lite"/>
    </source>
</evidence>
<dbReference type="Pfam" id="PF00892">
    <property type="entry name" value="EamA"/>
    <property type="match status" value="2"/>
</dbReference>
<feature type="transmembrane region" description="Helical" evidence="7">
    <location>
        <begin position="79"/>
        <end position="99"/>
    </location>
</feature>
<feature type="region of interest" description="Disordered" evidence="6">
    <location>
        <begin position="320"/>
        <end position="343"/>
    </location>
</feature>
<evidence type="ECO:0000313" key="9">
    <source>
        <dbReference type="EMBL" id="GAA0215411.1"/>
    </source>
</evidence>
<feature type="transmembrane region" description="Helical" evidence="7">
    <location>
        <begin position="158"/>
        <end position="179"/>
    </location>
</feature>
<evidence type="ECO:0000256" key="2">
    <source>
        <dbReference type="ARBA" id="ARBA00007362"/>
    </source>
</evidence>
<feature type="domain" description="EamA" evidence="8">
    <location>
        <begin position="157"/>
        <end position="288"/>
    </location>
</feature>
<feature type="transmembrane region" description="Helical" evidence="7">
    <location>
        <begin position="48"/>
        <end position="67"/>
    </location>
</feature>
<reference evidence="10" key="1">
    <citation type="journal article" date="2019" name="Int. J. Syst. Evol. Microbiol.">
        <title>The Global Catalogue of Microorganisms (GCM) 10K type strain sequencing project: providing services to taxonomists for standard genome sequencing and annotation.</title>
        <authorList>
            <consortium name="The Broad Institute Genomics Platform"/>
            <consortium name="The Broad Institute Genome Sequencing Center for Infectious Disease"/>
            <person name="Wu L."/>
            <person name="Ma J."/>
        </authorList>
    </citation>
    <scope>NUCLEOTIDE SEQUENCE [LARGE SCALE GENOMIC DNA]</scope>
    <source>
        <strain evidence="10">JCM 3380</strain>
    </source>
</reference>
<evidence type="ECO:0000259" key="8">
    <source>
        <dbReference type="Pfam" id="PF00892"/>
    </source>
</evidence>
<evidence type="ECO:0000256" key="5">
    <source>
        <dbReference type="ARBA" id="ARBA00023136"/>
    </source>
</evidence>
<evidence type="ECO:0000313" key="10">
    <source>
        <dbReference type="Proteomes" id="UP001500416"/>
    </source>
</evidence>
<feature type="transmembrane region" description="Helical" evidence="7">
    <location>
        <begin position="105"/>
        <end position="125"/>
    </location>
</feature>
<keyword evidence="5 7" id="KW-0472">Membrane</keyword>
<organism evidence="9 10">
    <name type="scientific">Saccharothrix mutabilis subsp. mutabilis</name>
    <dbReference type="NCBI Taxonomy" id="66855"/>
    <lineage>
        <taxon>Bacteria</taxon>
        <taxon>Bacillati</taxon>
        <taxon>Actinomycetota</taxon>
        <taxon>Actinomycetes</taxon>
        <taxon>Pseudonocardiales</taxon>
        <taxon>Pseudonocardiaceae</taxon>
        <taxon>Saccharothrix</taxon>
    </lineage>
</organism>
<keyword evidence="4 7" id="KW-1133">Transmembrane helix</keyword>
<dbReference type="InterPro" id="IPR050638">
    <property type="entry name" value="AA-Vitamin_Transporters"/>
</dbReference>
<dbReference type="PANTHER" id="PTHR32322">
    <property type="entry name" value="INNER MEMBRANE TRANSPORTER"/>
    <property type="match status" value="1"/>
</dbReference>
<evidence type="ECO:0000256" key="7">
    <source>
        <dbReference type="SAM" id="Phobius"/>
    </source>
</evidence>
<feature type="transmembrane region" description="Helical" evidence="7">
    <location>
        <begin position="186"/>
        <end position="207"/>
    </location>
</feature>
<dbReference type="SUPFAM" id="SSF103481">
    <property type="entry name" value="Multidrug resistance efflux transporter EmrE"/>
    <property type="match status" value="2"/>
</dbReference>
<comment type="similarity">
    <text evidence="2">Belongs to the EamA transporter family.</text>
</comment>
<sequence>MDHSSVKVADMNRVRAGVASGVLSSVIVGASVPVTGMLQGYPLLSGQAMRYALGGVVLLAWTLARGGRLPVPRGRDWPALGALVGLGMLGFNACVLYAQRYAEPGFVAAVLGASPLVLALVAPLLSGRRPALGAVVGAVFVVGGVVVLSGGGSWRGPGLVLAVLTMLGEAAFTLFAVGVVRRMGGVAVATWCCFLAAGAGAVLGTFVGGWQVPTAREGVALVVLAVVVTAVAFGLWYFAVAQLSADRAGVLIGLMPVAGLVASVVLGAQALTAVGLVGALAVAAGCVIGLRRGGAEAAAGPQPVEQPLAGAGAVEQPLAGAGLAEQPPTSSLPASTDIEAMRR</sequence>
<accession>A0ABP3CU87</accession>
<dbReference type="InterPro" id="IPR000620">
    <property type="entry name" value="EamA_dom"/>
</dbReference>
<comment type="caution">
    <text evidence="9">The sequence shown here is derived from an EMBL/GenBank/DDBJ whole genome shotgun (WGS) entry which is preliminary data.</text>
</comment>
<feature type="transmembrane region" description="Helical" evidence="7">
    <location>
        <begin position="248"/>
        <end position="266"/>
    </location>
</feature>
<feature type="transmembrane region" description="Helical" evidence="7">
    <location>
        <begin position="132"/>
        <end position="152"/>
    </location>
</feature>
<dbReference type="EMBL" id="BAAABU010000002">
    <property type="protein sequence ID" value="GAA0215411.1"/>
    <property type="molecule type" value="Genomic_DNA"/>
</dbReference>
<evidence type="ECO:0000256" key="3">
    <source>
        <dbReference type="ARBA" id="ARBA00022692"/>
    </source>
</evidence>
<dbReference type="InterPro" id="IPR037185">
    <property type="entry name" value="EmrE-like"/>
</dbReference>
<keyword evidence="10" id="KW-1185">Reference proteome</keyword>
<name>A0ABP3CU87_9PSEU</name>
<gene>
    <name evidence="9" type="ORF">GCM10010492_11520</name>
</gene>
<feature type="transmembrane region" description="Helical" evidence="7">
    <location>
        <begin position="272"/>
        <end position="290"/>
    </location>
</feature>
<evidence type="ECO:0000256" key="1">
    <source>
        <dbReference type="ARBA" id="ARBA00004141"/>
    </source>
</evidence>
<feature type="domain" description="EamA" evidence="8">
    <location>
        <begin position="17"/>
        <end position="149"/>
    </location>
</feature>
<proteinExistence type="inferred from homology"/>
<dbReference type="PANTHER" id="PTHR32322:SF2">
    <property type="entry name" value="EAMA DOMAIN-CONTAINING PROTEIN"/>
    <property type="match status" value="1"/>
</dbReference>
<feature type="transmembrane region" description="Helical" evidence="7">
    <location>
        <begin position="219"/>
        <end position="241"/>
    </location>
</feature>
<protein>
    <recommendedName>
        <fullName evidence="8">EamA domain-containing protein</fullName>
    </recommendedName>
</protein>
<dbReference type="Proteomes" id="UP001500416">
    <property type="component" value="Unassembled WGS sequence"/>
</dbReference>
<keyword evidence="3 7" id="KW-0812">Transmembrane</keyword>
<feature type="transmembrane region" description="Helical" evidence="7">
    <location>
        <begin position="21"/>
        <end position="42"/>
    </location>
</feature>